<dbReference type="EMBL" id="JABSTQ010009341">
    <property type="protein sequence ID" value="KAG0430235.1"/>
    <property type="molecule type" value="Genomic_DNA"/>
</dbReference>
<accession>A0AC60Q8G4</accession>
<proteinExistence type="predicted"/>
<evidence type="ECO:0000313" key="2">
    <source>
        <dbReference type="Proteomes" id="UP000805193"/>
    </source>
</evidence>
<comment type="caution">
    <text evidence="1">The sequence shown here is derived from an EMBL/GenBank/DDBJ whole genome shotgun (WGS) entry which is preliminary data.</text>
</comment>
<feature type="non-terminal residue" evidence="1">
    <location>
        <position position="257"/>
    </location>
</feature>
<organism evidence="1 2">
    <name type="scientific">Ixodes persulcatus</name>
    <name type="common">Taiga tick</name>
    <dbReference type="NCBI Taxonomy" id="34615"/>
    <lineage>
        <taxon>Eukaryota</taxon>
        <taxon>Metazoa</taxon>
        <taxon>Ecdysozoa</taxon>
        <taxon>Arthropoda</taxon>
        <taxon>Chelicerata</taxon>
        <taxon>Arachnida</taxon>
        <taxon>Acari</taxon>
        <taxon>Parasitiformes</taxon>
        <taxon>Ixodida</taxon>
        <taxon>Ixodoidea</taxon>
        <taxon>Ixodidae</taxon>
        <taxon>Ixodinae</taxon>
        <taxon>Ixodes</taxon>
    </lineage>
</organism>
<protein>
    <submittedName>
        <fullName evidence="1">Uncharacterized protein</fullName>
    </submittedName>
</protein>
<evidence type="ECO:0000313" key="1">
    <source>
        <dbReference type="EMBL" id="KAG0430235.1"/>
    </source>
</evidence>
<gene>
    <name evidence="1" type="ORF">HPB47_022872</name>
</gene>
<keyword evidence="2" id="KW-1185">Reference proteome</keyword>
<name>A0AC60Q8G4_IXOPE</name>
<reference evidence="1 2" key="1">
    <citation type="journal article" date="2020" name="Cell">
        <title>Large-Scale Comparative Analyses of Tick Genomes Elucidate Their Genetic Diversity and Vector Capacities.</title>
        <authorList>
            <consortium name="Tick Genome and Microbiome Consortium (TIGMIC)"/>
            <person name="Jia N."/>
            <person name="Wang J."/>
            <person name="Shi W."/>
            <person name="Du L."/>
            <person name="Sun Y."/>
            <person name="Zhan W."/>
            <person name="Jiang J.F."/>
            <person name="Wang Q."/>
            <person name="Zhang B."/>
            <person name="Ji P."/>
            <person name="Bell-Sakyi L."/>
            <person name="Cui X.M."/>
            <person name="Yuan T.T."/>
            <person name="Jiang B.G."/>
            <person name="Yang W.F."/>
            <person name="Lam T.T."/>
            <person name="Chang Q.C."/>
            <person name="Ding S.J."/>
            <person name="Wang X.J."/>
            <person name="Zhu J.G."/>
            <person name="Ruan X.D."/>
            <person name="Zhao L."/>
            <person name="Wei J.T."/>
            <person name="Ye R.Z."/>
            <person name="Que T.C."/>
            <person name="Du C.H."/>
            <person name="Zhou Y.H."/>
            <person name="Cheng J.X."/>
            <person name="Dai P.F."/>
            <person name="Guo W.B."/>
            <person name="Han X.H."/>
            <person name="Huang E.J."/>
            <person name="Li L.F."/>
            <person name="Wei W."/>
            <person name="Gao Y.C."/>
            <person name="Liu J.Z."/>
            <person name="Shao H.Z."/>
            <person name="Wang X."/>
            <person name="Wang C.C."/>
            <person name="Yang T.C."/>
            <person name="Huo Q.B."/>
            <person name="Li W."/>
            <person name="Chen H.Y."/>
            <person name="Chen S.E."/>
            <person name="Zhou L.G."/>
            <person name="Ni X.B."/>
            <person name="Tian J.H."/>
            <person name="Sheng Y."/>
            <person name="Liu T."/>
            <person name="Pan Y.S."/>
            <person name="Xia L.Y."/>
            <person name="Li J."/>
            <person name="Zhao F."/>
            <person name="Cao W.C."/>
        </authorList>
    </citation>
    <scope>NUCLEOTIDE SEQUENCE [LARGE SCALE GENOMIC DNA]</scope>
    <source>
        <strain evidence="1">Iper-2018</strain>
    </source>
</reference>
<dbReference type="Proteomes" id="UP000805193">
    <property type="component" value="Unassembled WGS sequence"/>
</dbReference>
<sequence length="257" mass="29472">MLQAEFQLKLSRRLYLEAKILREAWTEICLPDYKMEGASSEEQEEEFRQEEYSFWSNASQRLLRCLSSPIHIWHHAAGRVSAKAFPETLPGGQDSEGSLDRDLPPDYKMEGASSEEQEEEFRQEFRRLRDAVLLTEQPLPGLAPPPSRPPSDNLQVTIHDLLSKQLDRVSTALSECGGKSKSDNQPVVDKVESTCMNVTMLQDKLHELRLQCSKRIVELTRIFHDGVERAVSTPELGESARQLLRDWRELKNLDLQL</sequence>